<dbReference type="AlphaFoldDB" id="A0A7R8YSK4"/>
<dbReference type="GO" id="GO:0015074">
    <property type="term" value="P:DNA integration"/>
    <property type="evidence" value="ECO:0007669"/>
    <property type="project" value="InterPro"/>
</dbReference>
<evidence type="ECO:0000313" key="4">
    <source>
        <dbReference type="EMBL" id="CAD7082650.1"/>
    </source>
</evidence>
<feature type="region of interest" description="Disordered" evidence="2">
    <location>
        <begin position="391"/>
        <end position="412"/>
    </location>
</feature>
<dbReference type="SUPFAM" id="SSF53098">
    <property type="entry name" value="Ribonuclease H-like"/>
    <property type="match status" value="1"/>
</dbReference>
<dbReference type="InterPro" id="IPR050951">
    <property type="entry name" value="Retrovirus_Pol_polyprotein"/>
</dbReference>
<evidence type="ECO:0000256" key="2">
    <source>
        <dbReference type="SAM" id="MobiDB-lite"/>
    </source>
</evidence>
<dbReference type="InterPro" id="IPR001584">
    <property type="entry name" value="Integrase_cat-core"/>
</dbReference>
<sequence length="557" mass="65487">MHVEQQEQQDENESLATQHSAEEDNRNYIEISEKPINIYGTQWIIKRGRIGTHIFEKLFNTKKRHTWVVKDKLTEEKSKEILRKIHSESIIGVKIDNIDDWNMFQNTYLTFINQDLKVKLLKCNTLLEDVRSRAEMQEKILKEHLKNNHRGISCVYQTMKRKFYIPNLEHLITEIINQCETCKLAKYERNPVKLPFKETETCNGPREIFSMDIWMPTTGVNYVSCIDRFSKYATLIKIKDRSWLSAKEAMFQVINIMGKPKKLIVDQDACLTAECFKNFLTKEKVKVHIVSSKTGLADIERFHGTMNEHIRILRIKEDKENIDEVVEALKHYNHTLHSTTGQRPIDLHLQDEKETKNKVNKSKWVEYRNNKENRKDVEIDERYVKDKNKKLGRKYRRVEPNMEKKRPLTPNEMEYYANLSDSEFDEMFDEDDNDSSDYEPSDNSSDSEDMVVSECEVDPEPEDNNDDSQTTTSNANGDLWTEIQQNPELFIFQENIGVKLVTANFTVHTLVDLFFSDEFLALLVEQTNLYAAQEMEKRKVIKKITGYHSGKTSVLQR</sequence>
<evidence type="ECO:0000259" key="3">
    <source>
        <dbReference type="PROSITE" id="PS50994"/>
    </source>
</evidence>
<dbReference type="Pfam" id="PF17921">
    <property type="entry name" value="Integrase_H2C2"/>
    <property type="match status" value="1"/>
</dbReference>
<dbReference type="GO" id="GO:0003676">
    <property type="term" value="F:nucleic acid binding"/>
    <property type="evidence" value="ECO:0007669"/>
    <property type="project" value="InterPro"/>
</dbReference>
<dbReference type="InterPro" id="IPR036397">
    <property type="entry name" value="RNaseH_sf"/>
</dbReference>
<dbReference type="InterPro" id="IPR012337">
    <property type="entry name" value="RNaseH-like_sf"/>
</dbReference>
<dbReference type="GO" id="GO:0003964">
    <property type="term" value="F:RNA-directed DNA polymerase activity"/>
    <property type="evidence" value="ECO:0007669"/>
    <property type="project" value="UniProtKB-EC"/>
</dbReference>
<dbReference type="EMBL" id="LR899010">
    <property type="protein sequence ID" value="CAD7082650.1"/>
    <property type="molecule type" value="Genomic_DNA"/>
</dbReference>
<dbReference type="PANTHER" id="PTHR37984:SF5">
    <property type="entry name" value="PROTEIN NYNRIN-LIKE"/>
    <property type="match status" value="1"/>
</dbReference>
<name>A0A7R8YSK4_HERIL</name>
<dbReference type="Gene3D" id="1.10.340.70">
    <property type="match status" value="1"/>
</dbReference>
<dbReference type="Proteomes" id="UP000594454">
    <property type="component" value="Chromosome 2"/>
</dbReference>
<keyword evidence="5" id="KW-1185">Reference proteome</keyword>
<dbReference type="InterPro" id="IPR041588">
    <property type="entry name" value="Integrase_H2C2"/>
</dbReference>
<gene>
    <name evidence="4" type="ORF">HERILL_LOCUS5668</name>
</gene>
<dbReference type="InParanoid" id="A0A7R8YSK4"/>
<dbReference type="Gene3D" id="3.30.420.10">
    <property type="entry name" value="Ribonuclease H-like superfamily/Ribonuclease H"/>
    <property type="match status" value="1"/>
</dbReference>
<feature type="region of interest" description="Disordered" evidence="2">
    <location>
        <begin position="426"/>
        <end position="475"/>
    </location>
</feature>
<evidence type="ECO:0000256" key="1">
    <source>
        <dbReference type="ARBA" id="ARBA00012493"/>
    </source>
</evidence>
<protein>
    <recommendedName>
        <fullName evidence="1">RNA-directed DNA polymerase</fullName>
        <ecNumber evidence="1">2.7.7.49</ecNumber>
    </recommendedName>
</protein>
<feature type="region of interest" description="Disordered" evidence="2">
    <location>
        <begin position="1"/>
        <end position="26"/>
    </location>
</feature>
<feature type="compositionally biased region" description="Acidic residues" evidence="2">
    <location>
        <begin position="426"/>
        <end position="466"/>
    </location>
</feature>
<dbReference type="PROSITE" id="PS50994">
    <property type="entry name" value="INTEGRASE"/>
    <property type="match status" value="1"/>
</dbReference>
<dbReference type="EC" id="2.7.7.49" evidence="1"/>
<proteinExistence type="predicted"/>
<reference evidence="4 5" key="1">
    <citation type="submission" date="2020-11" db="EMBL/GenBank/DDBJ databases">
        <authorList>
            <person name="Wallbank WR R."/>
            <person name="Pardo Diaz C."/>
            <person name="Kozak K."/>
            <person name="Martin S."/>
            <person name="Jiggins C."/>
            <person name="Moest M."/>
            <person name="Warren A I."/>
            <person name="Generalovic N T."/>
            <person name="Byers J.R.P. K."/>
            <person name="Montejo-Kovacevich G."/>
            <person name="Yen C E."/>
        </authorList>
    </citation>
    <scope>NUCLEOTIDE SEQUENCE [LARGE SCALE GENOMIC DNA]</scope>
</reference>
<feature type="compositionally biased region" description="Basic and acidic residues" evidence="2">
    <location>
        <begin position="397"/>
        <end position="406"/>
    </location>
</feature>
<organism evidence="4 5">
    <name type="scientific">Hermetia illucens</name>
    <name type="common">Black soldier fly</name>
    <dbReference type="NCBI Taxonomy" id="343691"/>
    <lineage>
        <taxon>Eukaryota</taxon>
        <taxon>Metazoa</taxon>
        <taxon>Ecdysozoa</taxon>
        <taxon>Arthropoda</taxon>
        <taxon>Hexapoda</taxon>
        <taxon>Insecta</taxon>
        <taxon>Pterygota</taxon>
        <taxon>Neoptera</taxon>
        <taxon>Endopterygota</taxon>
        <taxon>Diptera</taxon>
        <taxon>Brachycera</taxon>
        <taxon>Stratiomyomorpha</taxon>
        <taxon>Stratiomyidae</taxon>
        <taxon>Hermetiinae</taxon>
        <taxon>Hermetia</taxon>
    </lineage>
</organism>
<evidence type="ECO:0000313" key="5">
    <source>
        <dbReference type="Proteomes" id="UP000594454"/>
    </source>
</evidence>
<dbReference type="PANTHER" id="PTHR37984">
    <property type="entry name" value="PROTEIN CBG26694"/>
    <property type="match status" value="1"/>
</dbReference>
<accession>A0A7R8YSK4</accession>
<feature type="domain" description="Integrase catalytic" evidence="3">
    <location>
        <begin position="201"/>
        <end position="352"/>
    </location>
</feature>